<dbReference type="PANTHER" id="PTHR43611">
    <property type="entry name" value="ALPHA-D-GLUCOSE 1-PHOSPHATE PHOSPHATASE"/>
    <property type="match status" value="1"/>
</dbReference>
<dbReference type="Pfam" id="PF00702">
    <property type="entry name" value="Hydrolase"/>
    <property type="match status" value="1"/>
</dbReference>
<evidence type="ECO:0000313" key="2">
    <source>
        <dbReference type="Proteomes" id="UP001607069"/>
    </source>
</evidence>
<dbReference type="Proteomes" id="UP001607069">
    <property type="component" value="Unassembled WGS sequence"/>
</dbReference>
<dbReference type="InterPro" id="IPR006439">
    <property type="entry name" value="HAD-SF_hydro_IA"/>
</dbReference>
<dbReference type="EMBL" id="JBIHMK010000064">
    <property type="protein sequence ID" value="MFH0249918.1"/>
    <property type="molecule type" value="Genomic_DNA"/>
</dbReference>
<dbReference type="SFLD" id="SFLDS00003">
    <property type="entry name" value="Haloacid_Dehalogenase"/>
    <property type="match status" value="1"/>
</dbReference>
<sequence>MDSRCVILDIGGVLEITPKTGRHQRWERRLGLPPGTVNRRLGEVWRAGRVGELDEPGVRARVSAELALDEAAVDAFMTDLWTEYLGTANEELIACVRGLRKRCGPELGLGILSNSFAGAREREEAAYGFGALVERIVYSHEIGVLKPDPRAYETVCAAMGARPQDCLFVDDLPENVEAAREFGMHGHLHEDNARTIARITAHVGPVTEAPCP</sequence>
<dbReference type="InterPro" id="IPR023198">
    <property type="entry name" value="PGP-like_dom2"/>
</dbReference>
<proteinExistence type="predicted"/>
<dbReference type="PANTHER" id="PTHR43611:SF3">
    <property type="entry name" value="FLAVIN MONONUCLEOTIDE HYDROLASE 1, CHLOROPLATIC"/>
    <property type="match status" value="1"/>
</dbReference>
<dbReference type="SFLD" id="SFLDG01129">
    <property type="entry name" value="C1.5:_HAD__Beta-PGM__Phosphata"/>
    <property type="match status" value="1"/>
</dbReference>
<comment type="caution">
    <text evidence="1">The sequence shown here is derived from an EMBL/GenBank/DDBJ whole genome shotgun (WGS) entry which is preliminary data.</text>
</comment>
<dbReference type="NCBIfam" id="TIGR01509">
    <property type="entry name" value="HAD-SF-IA-v3"/>
    <property type="match status" value="1"/>
</dbReference>
<gene>
    <name evidence="1" type="ORF">ACG5V6_17045</name>
</gene>
<dbReference type="InterPro" id="IPR036412">
    <property type="entry name" value="HAD-like_sf"/>
</dbReference>
<dbReference type="Gene3D" id="1.10.150.240">
    <property type="entry name" value="Putative phosphatase, domain 2"/>
    <property type="match status" value="1"/>
</dbReference>
<evidence type="ECO:0000313" key="1">
    <source>
        <dbReference type="EMBL" id="MFH0249918.1"/>
    </source>
</evidence>
<keyword evidence="2" id="KW-1185">Reference proteome</keyword>
<dbReference type="RefSeq" id="WP_279950790.1">
    <property type="nucleotide sequence ID" value="NZ_BAABEN010000001.1"/>
</dbReference>
<name>A0ABW7HVV8_9ACTN</name>
<accession>A0ABW7HVV8</accession>
<dbReference type="CDD" id="cd02603">
    <property type="entry name" value="HAD_sEH-N_like"/>
    <property type="match status" value="1"/>
</dbReference>
<organism evidence="1 2">
    <name type="scientific">Streptomyces chitinivorans</name>
    <dbReference type="NCBI Taxonomy" id="1257027"/>
    <lineage>
        <taxon>Bacteria</taxon>
        <taxon>Bacillati</taxon>
        <taxon>Actinomycetota</taxon>
        <taxon>Actinomycetes</taxon>
        <taxon>Kitasatosporales</taxon>
        <taxon>Streptomycetaceae</taxon>
        <taxon>Streptomyces</taxon>
    </lineage>
</organism>
<protein>
    <submittedName>
        <fullName evidence="1">HAD family phosphatase</fullName>
    </submittedName>
</protein>
<dbReference type="PRINTS" id="PR00413">
    <property type="entry name" value="HADHALOGNASE"/>
</dbReference>
<dbReference type="Gene3D" id="3.40.50.1000">
    <property type="entry name" value="HAD superfamily/HAD-like"/>
    <property type="match status" value="1"/>
</dbReference>
<reference evidence="1 2" key="1">
    <citation type="submission" date="2024-10" db="EMBL/GenBank/DDBJ databases">
        <authorList>
            <person name="Cho J.-C."/>
        </authorList>
    </citation>
    <scope>NUCLEOTIDE SEQUENCE [LARGE SCALE GENOMIC DNA]</scope>
    <source>
        <strain evidence="1 2">KCTC29696</strain>
    </source>
</reference>
<dbReference type="SUPFAM" id="SSF56784">
    <property type="entry name" value="HAD-like"/>
    <property type="match status" value="1"/>
</dbReference>
<dbReference type="InterPro" id="IPR023214">
    <property type="entry name" value="HAD_sf"/>
</dbReference>